<dbReference type="WBParaSite" id="nRc.2.0.1.t22312-RA">
    <property type="protein sequence ID" value="nRc.2.0.1.t22312-RA"/>
    <property type="gene ID" value="nRc.2.0.1.g22312"/>
</dbReference>
<sequence length="106" mass="12125">MFCYPQCCLLIRMAHPTIWRIPLPVIMPDEVLSAYQFFMYDCTSSDHGQSFCLGTQSNGFCDLKTLTGATHPKLLTIPKTLKKKKKKQKDKWNKSPEVSDNQDPSL</sequence>
<keyword evidence="2" id="KW-1185">Reference proteome</keyword>
<accession>A0A915J780</accession>
<dbReference type="Proteomes" id="UP000887565">
    <property type="component" value="Unplaced"/>
</dbReference>
<name>A0A915J780_ROMCU</name>
<protein>
    <submittedName>
        <fullName evidence="3">Uncharacterized protein</fullName>
    </submittedName>
</protein>
<dbReference type="AlphaFoldDB" id="A0A915J780"/>
<reference evidence="3" key="1">
    <citation type="submission" date="2022-11" db="UniProtKB">
        <authorList>
            <consortium name="WormBaseParasite"/>
        </authorList>
    </citation>
    <scope>IDENTIFICATION</scope>
</reference>
<evidence type="ECO:0000256" key="1">
    <source>
        <dbReference type="SAM" id="MobiDB-lite"/>
    </source>
</evidence>
<evidence type="ECO:0000313" key="2">
    <source>
        <dbReference type="Proteomes" id="UP000887565"/>
    </source>
</evidence>
<evidence type="ECO:0000313" key="3">
    <source>
        <dbReference type="WBParaSite" id="nRc.2.0.1.t22312-RA"/>
    </source>
</evidence>
<feature type="compositionally biased region" description="Basic residues" evidence="1">
    <location>
        <begin position="80"/>
        <end position="89"/>
    </location>
</feature>
<proteinExistence type="predicted"/>
<feature type="region of interest" description="Disordered" evidence="1">
    <location>
        <begin position="80"/>
        <end position="106"/>
    </location>
</feature>
<organism evidence="2 3">
    <name type="scientific">Romanomermis culicivorax</name>
    <name type="common">Nematode worm</name>
    <dbReference type="NCBI Taxonomy" id="13658"/>
    <lineage>
        <taxon>Eukaryota</taxon>
        <taxon>Metazoa</taxon>
        <taxon>Ecdysozoa</taxon>
        <taxon>Nematoda</taxon>
        <taxon>Enoplea</taxon>
        <taxon>Dorylaimia</taxon>
        <taxon>Mermithida</taxon>
        <taxon>Mermithoidea</taxon>
        <taxon>Mermithidae</taxon>
        <taxon>Romanomermis</taxon>
    </lineage>
</organism>